<feature type="transmembrane region" description="Helical" evidence="1">
    <location>
        <begin position="82"/>
        <end position="102"/>
    </location>
</feature>
<feature type="transmembrane region" description="Helical" evidence="1">
    <location>
        <begin position="240"/>
        <end position="258"/>
    </location>
</feature>
<sequence>MEKNRPPIWLLPNLLSLDAPLVAVAWMWMLARALRVEYVHPTAWWVLPAAIWCVYVADRLFDGWSHPDIRESSPRHAFHWRWRWLLVVLVLGIGSACMYQALYVLPRSMFSAGLVAIMLCGLYFLVAFFQGRDVPFVKNFLAGMIFAMGVGIPVNAANASLLVTDFNDVVYAMRNTGLIDAIWNFGWMVIRTLLVIFHQCREMLIFGLLCMMNITAIDLWERAESAPDQETAYGHESTLTFGLIVLAGGSLVFAAMYADEYSKPFYYAVMVAAAVLQGVNHYRDHFSANAQRVLADIALLIPLPIFLVF</sequence>
<feature type="transmembrane region" description="Helical" evidence="1">
    <location>
        <begin position="204"/>
        <end position="220"/>
    </location>
</feature>
<keyword evidence="1" id="KW-0812">Transmembrane</keyword>
<evidence type="ECO:0008006" key="4">
    <source>
        <dbReference type="Google" id="ProtNLM"/>
    </source>
</evidence>
<evidence type="ECO:0000313" key="3">
    <source>
        <dbReference type="Proteomes" id="UP000557872"/>
    </source>
</evidence>
<feature type="transmembrane region" description="Helical" evidence="1">
    <location>
        <begin position="43"/>
        <end position="61"/>
    </location>
</feature>
<name>A0A851GGL4_9BACT</name>
<gene>
    <name evidence="2" type="ORF">HW115_10500</name>
</gene>
<organism evidence="2 3">
    <name type="scientific">Oceaniferula marina</name>
    <dbReference type="NCBI Taxonomy" id="2748318"/>
    <lineage>
        <taxon>Bacteria</taxon>
        <taxon>Pseudomonadati</taxon>
        <taxon>Verrucomicrobiota</taxon>
        <taxon>Verrucomicrobiia</taxon>
        <taxon>Verrucomicrobiales</taxon>
        <taxon>Verrucomicrobiaceae</taxon>
        <taxon>Oceaniferula</taxon>
    </lineage>
</organism>
<dbReference type="Proteomes" id="UP000557872">
    <property type="component" value="Unassembled WGS sequence"/>
</dbReference>
<keyword evidence="3" id="KW-1185">Reference proteome</keyword>
<evidence type="ECO:0000313" key="2">
    <source>
        <dbReference type="EMBL" id="NWK56042.1"/>
    </source>
</evidence>
<keyword evidence="1" id="KW-1133">Transmembrane helix</keyword>
<accession>A0A851GGL4</accession>
<feature type="transmembrane region" description="Helical" evidence="1">
    <location>
        <begin position="181"/>
        <end position="197"/>
    </location>
</feature>
<feature type="transmembrane region" description="Helical" evidence="1">
    <location>
        <begin position="7"/>
        <end position="31"/>
    </location>
</feature>
<reference evidence="2 3" key="1">
    <citation type="submission" date="2020-07" db="EMBL/GenBank/DDBJ databases">
        <title>Roseicoccus Jingziensis gen. nov., sp. nov., isolated from coastal seawater.</title>
        <authorList>
            <person name="Feng X."/>
        </authorList>
    </citation>
    <scope>NUCLEOTIDE SEQUENCE [LARGE SCALE GENOMIC DNA]</scope>
    <source>
        <strain evidence="2 3">N1E253</strain>
    </source>
</reference>
<comment type="caution">
    <text evidence="2">The sequence shown here is derived from an EMBL/GenBank/DDBJ whole genome shotgun (WGS) entry which is preliminary data.</text>
</comment>
<keyword evidence="1" id="KW-0472">Membrane</keyword>
<dbReference type="AlphaFoldDB" id="A0A851GGL4"/>
<dbReference type="RefSeq" id="WP_178932668.1">
    <property type="nucleotide sequence ID" value="NZ_JACBAZ010000004.1"/>
</dbReference>
<dbReference type="EMBL" id="JACBAZ010000004">
    <property type="protein sequence ID" value="NWK56042.1"/>
    <property type="molecule type" value="Genomic_DNA"/>
</dbReference>
<evidence type="ECO:0000256" key="1">
    <source>
        <dbReference type="SAM" id="Phobius"/>
    </source>
</evidence>
<feature type="transmembrane region" description="Helical" evidence="1">
    <location>
        <begin position="140"/>
        <end position="161"/>
    </location>
</feature>
<protein>
    <recommendedName>
        <fullName evidence="4">Prenyltransferase</fullName>
    </recommendedName>
</protein>
<proteinExistence type="predicted"/>
<feature type="transmembrane region" description="Helical" evidence="1">
    <location>
        <begin position="108"/>
        <end position="128"/>
    </location>
</feature>